<dbReference type="InterPro" id="IPR049492">
    <property type="entry name" value="BD-FAE-like_dom"/>
</dbReference>
<dbReference type="AlphaFoldDB" id="A0A939RXP5"/>
<dbReference type="InterPro" id="IPR029058">
    <property type="entry name" value="AB_hydrolase_fold"/>
</dbReference>
<accession>A0A939RXP5</accession>
<dbReference type="PANTHER" id="PTHR48081">
    <property type="entry name" value="AB HYDROLASE SUPERFAMILY PROTEIN C4A8.06C"/>
    <property type="match status" value="1"/>
</dbReference>
<feature type="domain" description="BD-FAE-like" evidence="3">
    <location>
        <begin position="114"/>
        <end position="243"/>
    </location>
</feature>
<evidence type="ECO:0000256" key="1">
    <source>
        <dbReference type="ARBA" id="ARBA00022801"/>
    </source>
</evidence>
<comment type="caution">
    <text evidence="4">The sequence shown here is derived from an EMBL/GenBank/DDBJ whole genome shotgun (WGS) entry which is preliminary data.</text>
</comment>
<organism evidence="4 5">
    <name type="scientific">Leucobacter ruminantium</name>
    <dbReference type="NCBI Taxonomy" id="1289170"/>
    <lineage>
        <taxon>Bacteria</taxon>
        <taxon>Bacillati</taxon>
        <taxon>Actinomycetota</taxon>
        <taxon>Actinomycetes</taxon>
        <taxon>Micrococcales</taxon>
        <taxon>Microbacteriaceae</taxon>
        <taxon>Leucobacter</taxon>
    </lineage>
</organism>
<evidence type="ECO:0000259" key="2">
    <source>
        <dbReference type="Pfam" id="PF08386"/>
    </source>
</evidence>
<dbReference type="InterPro" id="IPR013595">
    <property type="entry name" value="Pept_S33_TAP-like_C"/>
</dbReference>
<feature type="domain" description="Peptidase S33 tripeptidyl aminopeptidase-like C-terminal" evidence="2">
    <location>
        <begin position="256"/>
        <end position="324"/>
    </location>
</feature>
<dbReference type="PANTHER" id="PTHR48081:SF33">
    <property type="entry name" value="KYNURENINE FORMAMIDASE"/>
    <property type="match status" value="1"/>
</dbReference>
<gene>
    <name evidence="4" type="ORF">J4H91_13725</name>
</gene>
<dbReference type="Pfam" id="PF08386">
    <property type="entry name" value="Abhydrolase_4"/>
    <property type="match status" value="1"/>
</dbReference>
<evidence type="ECO:0000259" key="3">
    <source>
        <dbReference type="Pfam" id="PF20434"/>
    </source>
</evidence>
<sequence length="343" mass="36493">MAGSELPHIFLLLNATSTTLAIAEGAPFSIVGGVALALSSLAAIGQVAVIVLASRGRSAISDSLAAAYGDVGLSRSPGWRHWLRAALAPARLRRRSVERTSAIRYGPDRAAHLLDLYRARDLKAAKGFVIHFHGGGFFSGRRSKEARLLMEQLAAAGWIGISADYRLEPAVFPDQVVDAKRVLAWTREHARDYGADPETVVLVGGSAGAHIATICALTAGDPRFQPGFEDADTRVSAVIGLYGYYGPAPTRGLPSAPEDYLSEATGRTSSVDIPPTLIVHGDRDPMVAPAMARTMAEQLRDASADQVVYVELPGGHHTLDRFDSLRCSALTDGVDDFLQRALG</sequence>
<dbReference type="RefSeq" id="WP_208046819.1">
    <property type="nucleotide sequence ID" value="NZ_JAGDYL010000030.1"/>
</dbReference>
<dbReference type="GO" id="GO:0016787">
    <property type="term" value="F:hydrolase activity"/>
    <property type="evidence" value="ECO:0007669"/>
    <property type="project" value="UniProtKB-KW"/>
</dbReference>
<keyword evidence="1 4" id="KW-0378">Hydrolase</keyword>
<proteinExistence type="predicted"/>
<evidence type="ECO:0000313" key="5">
    <source>
        <dbReference type="Proteomes" id="UP000664398"/>
    </source>
</evidence>
<dbReference type="Gene3D" id="3.40.50.1820">
    <property type="entry name" value="alpha/beta hydrolase"/>
    <property type="match status" value="1"/>
</dbReference>
<dbReference type="Pfam" id="PF20434">
    <property type="entry name" value="BD-FAE"/>
    <property type="match status" value="1"/>
</dbReference>
<dbReference type="Proteomes" id="UP000664398">
    <property type="component" value="Unassembled WGS sequence"/>
</dbReference>
<evidence type="ECO:0000313" key="4">
    <source>
        <dbReference type="EMBL" id="MBO1806362.1"/>
    </source>
</evidence>
<dbReference type="SUPFAM" id="SSF53474">
    <property type="entry name" value="alpha/beta-Hydrolases"/>
    <property type="match status" value="1"/>
</dbReference>
<reference evidence="4" key="1">
    <citation type="submission" date="2021-03" db="EMBL/GenBank/DDBJ databases">
        <title>Leucobacter chromiisoli sp. nov., isolated from chromium-containing soil of chemical plant.</title>
        <authorList>
            <person name="Xu Z."/>
        </authorList>
    </citation>
    <scope>NUCLEOTIDE SEQUENCE</scope>
    <source>
        <strain evidence="4">A2</strain>
    </source>
</reference>
<name>A0A939RXP5_9MICO</name>
<dbReference type="InterPro" id="IPR050300">
    <property type="entry name" value="GDXG_lipolytic_enzyme"/>
</dbReference>
<keyword evidence="5" id="KW-1185">Reference proteome</keyword>
<protein>
    <submittedName>
        <fullName evidence="4">Alpha/beta hydrolase</fullName>
    </submittedName>
</protein>
<dbReference type="EMBL" id="JAGDYL010000030">
    <property type="protein sequence ID" value="MBO1806362.1"/>
    <property type="molecule type" value="Genomic_DNA"/>
</dbReference>